<dbReference type="HOGENOM" id="CLU_3144790_0_0_1"/>
<dbReference type="Gramene" id="Bo1g005440.1">
    <property type="protein sequence ID" value="Bo1g005440.1"/>
    <property type="gene ID" value="Bo1g005440"/>
</dbReference>
<dbReference type="EnsemblPlants" id="Bo1g005440.1">
    <property type="protein sequence ID" value="Bo1g005440.1"/>
    <property type="gene ID" value="Bo1g005440"/>
</dbReference>
<sequence length="49" mass="5529">MKSIVRGAMRIPVVEEEDGTVEAEVEVGHTTKTVRHTPKITTRRRIVQS</sequence>
<evidence type="ECO:0000313" key="2">
    <source>
        <dbReference type="Proteomes" id="UP000032141"/>
    </source>
</evidence>
<evidence type="ECO:0000313" key="1">
    <source>
        <dbReference type="EnsemblPlants" id="Bo1g005440.1"/>
    </source>
</evidence>
<keyword evidence="2" id="KW-1185">Reference proteome</keyword>
<organism evidence="1 2">
    <name type="scientific">Brassica oleracea var. oleracea</name>
    <dbReference type="NCBI Taxonomy" id="109376"/>
    <lineage>
        <taxon>Eukaryota</taxon>
        <taxon>Viridiplantae</taxon>
        <taxon>Streptophyta</taxon>
        <taxon>Embryophyta</taxon>
        <taxon>Tracheophyta</taxon>
        <taxon>Spermatophyta</taxon>
        <taxon>Magnoliopsida</taxon>
        <taxon>eudicotyledons</taxon>
        <taxon>Gunneridae</taxon>
        <taxon>Pentapetalae</taxon>
        <taxon>rosids</taxon>
        <taxon>malvids</taxon>
        <taxon>Brassicales</taxon>
        <taxon>Brassicaceae</taxon>
        <taxon>Brassiceae</taxon>
        <taxon>Brassica</taxon>
    </lineage>
</organism>
<dbReference type="AlphaFoldDB" id="A0A0D3A1G8"/>
<protein>
    <submittedName>
        <fullName evidence="1">Uncharacterized protein</fullName>
    </submittedName>
</protein>
<proteinExistence type="predicted"/>
<reference evidence="1 2" key="1">
    <citation type="journal article" date="2014" name="Genome Biol.">
        <title>Transcriptome and methylome profiling reveals relics of genome dominance in the mesopolyploid Brassica oleracea.</title>
        <authorList>
            <person name="Parkin I.A."/>
            <person name="Koh C."/>
            <person name="Tang H."/>
            <person name="Robinson S.J."/>
            <person name="Kagale S."/>
            <person name="Clarke W.E."/>
            <person name="Town C.D."/>
            <person name="Nixon J."/>
            <person name="Krishnakumar V."/>
            <person name="Bidwell S.L."/>
            <person name="Denoeud F."/>
            <person name="Belcram H."/>
            <person name="Links M.G."/>
            <person name="Just J."/>
            <person name="Clarke C."/>
            <person name="Bender T."/>
            <person name="Huebert T."/>
            <person name="Mason A.S."/>
            <person name="Pires J.C."/>
            <person name="Barker G."/>
            <person name="Moore J."/>
            <person name="Walley P.G."/>
            <person name="Manoli S."/>
            <person name="Batley J."/>
            <person name="Edwards D."/>
            <person name="Nelson M.N."/>
            <person name="Wang X."/>
            <person name="Paterson A.H."/>
            <person name="King G."/>
            <person name="Bancroft I."/>
            <person name="Chalhoub B."/>
            <person name="Sharpe A.G."/>
        </authorList>
    </citation>
    <scope>NUCLEOTIDE SEQUENCE</scope>
    <source>
        <strain evidence="1 2">cv. TO1000</strain>
    </source>
</reference>
<dbReference type="Proteomes" id="UP000032141">
    <property type="component" value="Chromosome C1"/>
</dbReference>
<accession>A0A0D3A1G8</accession>
<name>A0A0D3A1G8_BRAOL</name>
<reference evidence="1" key="2">
    <citation type="submission" date="2015-03" db="UniProtKB">
        <authorList>
            <consortium name="EnsemblPlants"/>
        </authorList>
    </citation>
    <scope>IDENTIFICATION</scope>
</reference>